<gene>
    <name evidence="3" type="ORF">V6N12_009313</name>
</gene>
<feature type="coiled-coil region" evidence="1">
    <location>
        <begin position="29"/>
        <end position="56"/>
    </location>
</feature>
<feature type="region of interest" description="Disordered" evidence="2">
    <location>
        <begin position="1"/>
        <end position="22"/>
    </location>
</feature>
<protein>
    <submittedName>
        <fullName evidence="3">Uncharacterized protein</fullName>
    </submittedName>
</protein>
<organism evidence="3 4">
    <name type="scientific">Hibiscus sabdariffa</name>
    <name type="common">roselle</name>
    <dbReference type="NCBI Taxonomy" id="183260"/>
    <lineage>
        <taxon>Eukaryota</taxon>
        <taxon>Viridiplantae</taxon>
        <taxon>Streptophyta</taxon>
        <taxon>Embryophyta</taxon>
        <taxon>Tracheophyta</taxon>
        <taxon>Spermatophyta</taxon>
        <taxon>Magnoliopsida</taxon>
        <taxon>eudicotyledons</taxon>
        <taxon>Gunneridae</taxon>
        <taxon>Pentapetalae</taxon>
        <taxon>rosids</taxon>
        <taxon>malvids</taxon>
        <taxon>Malvales</taxon>
        <taxon>Malvaceae</taxon>
        <taxon>Malvoideae</taxon>
        <taxon>Hibiscus</taxon>
    </lineage>
</organism>
<evidence type="ECO:0000313" key="3">
    <source>
        <dbReference type="EMBL" id="KAK8555158.1"/>
    </source>
</evidence>
<dbReference type="EMBL" id="JBBPBM010000018">
    <property type="protein sequence ID" value="KAK8555158.1"/>
    <property type="molecule type" value="Genomic_DNA"/>
</dbReference>
<evidence type="ECO:0000313" key="4">
    <source>
        <dbReference type="Proteomes" id="UP001472677"/>
    </source>
</evidence>
<proteinExistence type="predicted"/>
<name>A0ABR2E8R6_9ROSI</name>
<dbReference type="Proteomes" id="UP001472677">
    <property type="component" value="Unassembled WGS sequence"/>
</dbReference>
<accession>A0ABR2E8R6</accession>
<keyword evidence="4" id="KW-1185">Reference proteome</keyword>
<keyword evidence="1" id="KW-0175">Coiled coil</keyword>
<reference evidence="3 4" key="1">
    <citation type="journal article" date="2024" name="G3 (Bethesda)">
        <title>Genome assembly of Hibiscus sabdariffa L. provides insights into metabolisms of medicinal natural products.</title>
        <authorList>
            <person name="Kim T."/>
        </authorList>
    </citation>
    <scope>NUCLEOTIDE SEQUENCE [LARGE SCALE GENOMIC DNA]</scope>
    <source>
        <strain evidence="3">TK-2024</strain>
        <tissue evidence="3">Old leaves</tissue>
    </source>
</reference>
<feature type="compositionally biased region" description="Basic and acidic residues" evidence="2">
    <location>
        <begin position="1"/>
        <end position="18"/>
    </location>
</feature>
<comment type="caution">
    <text evidence="3">The sequence shown here is derived from an EMBL/GenBank/DDBJ whole genome shotgun (WGS) entry which is preliminary data.</text>
</comment>
<evidence type="ECO:0000256" key="2">
    <source>
        <dbReference type="SAM" id="MobiDB-lite"/>
    </source>
</evidence>
<sequence length="102" mass="11929">MKDSVERLDMVDTRHEELDTQGEWNEGRSDVLESKLEALRVEMLDLKVELQVYQIAMKKGVLTTITPRPKKDIIQKSSRGTNRPKILRTSFVLEYAQRPIMR</sequence>
<evidence type="ECO:0000256" key="1">
    <source>
        <dbReference type="SAM" id="Coils"/>
    </source>
</evidence>